<dbReference type="EMBL" id="JAPDPJ010000022">
    <property type="protein sequence ID" value="MCW3786974.1"/>
    <property type="molecule type" value="Genomic_DNA"/>
</dbReference>
<dbReference type="Pfam" id="PF19519">
    <property type="entry name" value="DUF6051"/>
    <property type="match status" value="1"/>
</dbReference>
<keyword evidence="2" id="KW-1185">Reference proteome</keyword>
<dbReference type="InterPro" id="IPR029058">
    <property type="entry name" value="AB_hydrolase_fold"/>
</dbReference>
<gene>
    <name evidence="1" type="ORF">OM075_10875</name>
</gene>
<name>A0AAE3M4J0_9BACT</name>
<reference evidence="1" key="1">
    <citation type="submission" date="2022-10" db="EMBL/GenBank/DDBJ databases">
        <authorList>
            <person name="Yu W.X."/>
        </authorList>
    </citation>
    <scope>NUCLEOTIDE SEQUENCE</scope>
    <source>
        <strain evidence="1">AAT</strain>
    </source>
</reference>
<evidence type="ECO:0000313" key="2">
    <source>
        <dbReference type="Proteomes" id="UP001209229"/>
    </source>
</evidence>
<dbReference type="Proteomes" id="UP001209229">
    <property type="component" value="Unassembled WGS sequence"/>
</dbReference>
<evidence type="ECO:0000313" key="1">
    <source>
        <dbReference type="EMBL" id="MCW3786974.1"/>
    </source>
</evidence>
<accession>A0AAE3M4J0</accession>
<organism evidence="1 2">
    <name type="scientific">Plebeiibacterium sediminum</name>
    <dbReference type="NCBI Taxonomy" id="2992112"/>
    <lineage>
        <taxon>Bacteria</taxon>
        <taxon>Pseudomonadati</taxon>
        <taxon>Bacteroidota</taxon>
        <taxon>Bacteroidia</taxon>
        <taxon>Marinilabiliales</taxon>
        <taxon>Marinilabiliaceae</taxon>
        <taxon>Plebeiibacterium</taxon>
    </lineage>
</organism>
<comment type="caution">
    <text evidence="1">The sequence shown here is derived from an EMBL/GenBank/DDBJ whole genome shotgun (WGS) entry which is preliminary data.</text>
</comment>
<dbReference type="SUPFAM" id="SSF53474">
    <property type="entry name" value="alpha/beta-Hydrolases"/>
    <property type="match status" value="1"/>
</dbReference>
<sequence length="407" mass="47545">MLYDELFQTLKSAVNQSEEIVEVDNFRIMHYAFTSQSTFVLPGDENRYCQKHSRSFTAYYNGQKNVDDFNHEVNVKDNEVSENVSFHYQILAPKGEHKLKKVVFLFHGFNEKSWDKYLPWAAAIADRLNCGVVLFPIAFHMQRAPQSWSEKRKMFELSNKRKQQFPNIINSTLSNAAISVRMQSLPQRFIWSGLQTYYDVIQLIESIKRGENEWIEPDFEFDIFAYSIGGFLGEILLLTNHKNYFSNSKLCLFCSGPVFNRLSAVSKFILDSEANVALYSYLVEHFEAFLAKDSYLNHYMNGNHIEGKVFSAMLEFKRLREYRESLLKQFERQIYAIGLKKDTVIPAFEIINTLNGAYRDINIKVDTMDFSFPYSHETPFSSKKIISDDVNIAFNEVFDRFCNFLKV</sequence>
<dbReference type="AlphaFoldDB" id="A0AAE3M4J0"/>
<dbReference type="RefSeq" id="WP_301190539.1">
    <property type="nucleotide sequence ID" value="NZ_JAPDPJ010000022.1"/>
</dbReference>
<protein>
    <submittedName>
        <fullName evidence="1">DUF6051 family protein</fullName>
    </submittedName>
</protein>
<proteinExistence type="predicted"/>
<dbReference type="InterPro" id="IPR046114">
    <property type="entry name" value="DUF6051"/>
</dbReference>